<evidence type="ECO:0000313" key="3">
    <source>
        <dbReference type="Proteomes" id="UP000032735"/>
    </source>
</evidence>
<reference evidence="2 3" key="1">
    <citation type="submission" date="2013-07" db="EMBL/GenBank/DDBJ databases">
        <authorList>
            <person name="Genoscope - CEA"/>
        </authorList>
    </citation>
    <scope>NUCLEOTIDE SEQUENCE [LARGE SCALE GENOMIC DNA]</scope>
    <source>
        <strain evidence="2 3">G6</strain>
    </source>
</reference>
<dbReference type="STRING" id="1354304.XPG1_2639"/>
<dbReference type="EMBL" id="FO704551">
    <property type="protein sequence ID" value="CDG22291.1"/>
    <property type="molecule type" value="Genomic_DNA"/>
</dbReference>
<organism evidence="2 3">
    <name type="scientific">Xenorhabdus poinarii G6</name>
    <dbReference type="NCBI Taxonomy" id="1354304"/>
    <lineage>
        <taxon>Bacteria</taxon>
        <taxon>Pseudomonadati</taxon>
        <taxon>Pseudomonadota</taxon>
        <taxon>Gammaproteobacteria</taxon>
        <taxon>Enterobacterales</taxon>
        <taxon>Morganellaceae</taxon>
        <taxon>Xenorhabdus</taxon>
    </lineage>
</organism>
<feature type="compositionally biased region" description="Polar residues" evidence="1">
    <location>
        <begin position="1"/>
        <end position="15"/>
    </location>
</feature>
<feature type="compositionally biased region" description="Basic and acidic residues" evidence="1">
    <location>
        <begin position="17"/>
        <end position="26"/>
    </location>
</feature>
<dbReference type="Proteomes" id="UP000032735">
    <property type="component" value="Chromosome"/>
</dbReference>
<evidence type="ECO:0000313" key="2">
    <source>
        <dbReference type="EMBL" id="CDG22291.1"/>
    </source>
</evidence>
<keyword evidence="3" id="KW-1185">Reference proteome</keyword>
<dbReference type="KEGG" id="xpo:XPG1_2639"/>
<protein>
    <submittedName>
        <fullName evidence="2">Uncharacterized protein</fullName>
    </submittedName>
</protein>
<dbReference type="RefSeq" id="WP_052708305.1">
    <property type="nucleotide sequence ID" value="NZ_FO704551.1"/>
</dbReference>
<name>A0A068R5Y0_9GAMM</name>
<dbReference type="HOGENOM" id="CLU_055939_0_0_6"/>
<gene>
    <name evidence="2" type="ORF">XPG1_2639</name>
</gene>
<accession>A0A068R5Y0</accession>
<sequence length="260" mass="28191">MHIPTQDSNTASATRPSEPEKKDVDSVSEKLITAMSCERTLAVQAALAEQPTVAVALLTWSCCLKIFGNGWSKSADCFKASLTTQQGALIGNAPSGKQGKAYLFLMQEKARIAAKLPENWSADYDLLLAWSVEQVNALLGFCTVFGIDGVQERQYGKTSNSKLDRLESVLNFDLRDWWQPTAEGYFSRIKKEQIADALTEAGFTPQAQSALKMKKGDAAAMAEAEIGKTRWVPAWMKAEGDTVATSAAESDDPADDKVAA</sequence>
<proteinExistence type="predicted"/>
<dbReference type="OrthoDB" id="9813122at2"/>
<feature type="region of interest" description="Disordered" evidence="1">
    <location>
        <begin position="1"/>
        <end position="26"/>
    </location>
</feature>
<dbReference type="AlphaFoldDB" id="A0A068R5Y0"/>
<evidence type="ECO:0000256" key="1">
    <source>
        <dbReference type="SAM" id="MobiDB-lite"/>
    </source>
</evidence>